<evidence type="ECO:0000259" key="4">
    <source>
        <dbReference type="PROSITE" id="PS51253"/>
    </source>
</evidence>
<evidence type="ECO:0000256" key="2">
    <source>
        <dbReference type="ARBA" id="ARBA00023125"/>
    </source>
</evidence>
<organism evidence="5 6">
    <name type="scientific">Callorhinchus milii</name>
    <name type="common">Ghost shark</name>
    <dbReference type="NCBI Taxonomy" id="7868"/>
    <lineage>
        <taxon>Eukaryota</taxon>
        <taxon>Metazoa</taxon>
        <taxon>Chordata</taxon>
        <taxon>Craniata</taxon>
        <taxon>Vertebrata</taxon>
        <taxon>Chondrichthyes</taxon>
        <taxon>Holocephali</taxon>
        <taxon>Chimaeriformes</taxon>
        <taxon>Callorhinchidae</taxon>
        <taxon>Callorhinchus</taxon>
    </lineage>
</organism>
<protein>
    <recommendedName>
        <fullName evidence="4">HTH CENPB-type domain-containing protein</fullName>
    </recommendedName>
</protein>
<dbReference type="STRING" id="7868.ENSCMIP00000038779"/>
<dbReference type="InParanoid" id="A0A4W3J6G9"/>
<dbReference type="InterPro" id="IPR007889">
    <property type="entry name" value="HTH_Psq"/>
</dbReference>
<proteinExistence type="predicted"/>
<dbReference type="Pfam" id="PF03221">
    <property type="entry name" value="HTH_Tnp_Tc5"/>
    <property type="match status" value="1"/>
</dbReference>
<dbReference type="Ensembl" id="ENSCMIT00000039332.1">
    <property type="protein sequence ID" value="ENSCMIP00000038779.1"/>
    <property type="gene ID" value="ENSCMIG00000016271.1"/>
</dbReference>
<accession>A0A4W3J6G9</accession>
<dbReference type="GO" id="GO:0005634">
    <property type="term" value="C:nucleus"/>
    <property type="evidence" value="ECO:0007669"/>
    <property type="project" value="UniProtKB-SubCell"/>
</dbReference>
<reference evidence="5" key="5">
    <citation type="submission" date="2025-09" db="UniProtKB">
        <authorList>
            <consortium name="Ensembl"/>
        </authorList>
    </citation>
    <scope>IDENTIFICATION</scope>
</reference>
<reference evidence="6" key="3">
    <citation type="journal article" date="2014" name="Nature">
        <title>Elephant shark genome provides unique insights into gnathostome evolution.</title>
        <authorList>
            <consortium name="International Elephant Shark Genome Sequencing Consortium"/>
            <person name="Venkatesh B."/>
            <person name="Lee A.P."/>
            <person name="Ravi V."/>
            <person name="Maurya A.K."/>
            <person name="Lian M.M."/>
            <person name="Swann J.B."/>
            <person name="Ohta Y."/>
            <person name="Flajnik M.F."/>
            <person name="Sutoh Y."/>
            <person name="Kasahara M."/>
            <person name="Hoon S."/>
            <person name="Gangu V."/>
            <person name="Roy S.W."/>
            <person name="Irimia M."/>
            <person name="Korzh V."/>
            <person name="Kondrychyn I."/>
            <person name="Lim Z.W."/>
            <person name="Tay B.H."/>
            <person name="Tohari S."/>
            <person name="Kong K.W."/>
            <person name="Ho S."/>
            <person name="Lorente-Galdos B."/>
            <person name="Quilez J."/>
            <person name="Marques-Bonet T."/>
            <person name="Raney B.J."/>
            <person name="Ingham P.W."/>
            <person name="Tay A."/>
            <person name="Hillier L.W."/>
            <person name="Minx P."/>
            <person name="Boehm T."/>
            <person name="Wilson R.K."/>
            <person name="Brenner S."/>
            <person name="Warren W.C."/>
        </authorList>
    </citation>
    <scope>NUCLEOTIDE SEQUENCE [LARGE SCALE GENOMIC DNA]</scope>
</reference>
<dbReference type="Pfam" id="PF04218">
    <property type="entry name" value="CENP-B_N"/>
    <property type="match status" value="1"/>
</dbReference>
<dbReference type="GO" id="GO:0003677">
    <property type="term" value="F:DNA binding"/>
    <property type="evidence" value="ECO:0007669"/>
    <property type="project" value="UniProtKB-KW"/>
</dbReference>
<dbReference type="AlphaFoldDB" id="A0A4W3J6G9"/>
<dbReference type="Proteomes" id="UP000314986">
    <property type="component" value="Unassembled WGS sequence"/>
</dbReference>
<reference evidence="6" key="2">
    <citation type="journal article" date="2007" name="PLoS Biol.">
        <title>Survey sequencing and comparative analysis of the elephant shark (Callorhinchus milii) genome.</title>
        <authorList>
            <person name="Venkatesh B."/>
            <person name="Kirkness E.F."/>
            <person name="Loh Y.H."/>
            <person name="Halpern A.L."/>
            <person name="Lee A.P."/>
            <person name="Johnson J."/>
            <person name="Dandona N."/>
            <person name="Viswanathan L.D."/>
            <person name="Tay A."/>
            <person name="Venter J.C."/>
            <person name="Strausberg R.L."/>
            <person name="Brenner S."/>
        </authorList>
    </citation>
    <scope>NUCLEOTIDE SEQUENCE [LARGE SCALE GENOMIC DNA]</scope>
</reference>
<dbReference type="PROSITE" id="PS51253">
    <property type="entry name" value="HTH_CENPB"/>
    <property type="match status" value="1"/>
</dbReference>
<feature type="domain" description="HTH CENPB-type" evidence="4">
    <location>
        <begin position="70"/>
        <end position="141"/>
    </location>
</feature>
<dbReference type="Gene3D" id="1.10.10.60">
    <property type="entry name" value="Homeodomain-like"/>
    <property type="match status" value="2"/>
</dbReference>
<dbReference type="OMA" id="CEANPEM"/>
<dbReference type="SMART" id="SM00674">
    <property type="entry name" value="CENPB"/>
    <property type="match status" value="1"/>
</dbReference>
<dbReference type="InterPro" id="IPR050863">
    <property type="entry name" value="CenT-Element_Derived"/>
</dbReference>
<evidence type="ECO:0000313" key="5">
    <source>
        <dbReference type="Ensembl" id="ENSCMIP00000038779.1"/>
    </source>
</evidence>
<reference evidence="5" key="4">
    <citation type="submission" date="2025-08" db="UniProtKB">
        <authorList>
            <consortium name="Ensembl"/>
        </authorList>
    </citation>
    <scope>IDENTIFICATION</scope>
</reference>
<sequence>MQLDVKYLLNLTRTYQEKYQILQFCEANPEMTKKDVASKFGLKPQTLNDYLKNKKKIYHSVENPDARKRIVKRTKHITFEDVDAALILWFRQKSSLPEMKIDGEMLRQKADYFARELGHEGRVSMGWIDRFKKRWGIVMIRKAGESAEVNLQVLQEWKDEKVKYILERYKAKDIYNADETALCWQILPETSLGFAGDSHHGAPHVTLLVGTNMDGSDKLPVYIIGKSMCPRAFRQIPRLPLEYSTNSKAWMTSVLFEGWLKKLDGRIGQEKRKIAMILDNCSAHSSVELDNIELVFLPPNASSVTQPMDGGIIRNLKFHYRRILATRRLNAAEHVTPFKWELLDAMFAIKTAWSRVSQATISNCFKKAGFEVTPNQYTEDDSEQETQRQFQNVWDHLTEIHGKLMPSLDDYVDVDVVDTETTQELTDQDIVSIVSDKADVDCPREEGSETQDSTPSVPTIREAYHALDVLRRFSLTVDAQTDEILELVNKAEAVVMREVPKRTQQKTNPKYFQAE</sequence>
<dbReference type="Pfam" id="PF03184">
    <property type="entry name" value="DDE_1"/>
    <property type="match status" value="1"/>
</dbReference>
<comment type="subcellular location">
    <subcellularLocation>
        <location evidence="1">Nucleus</location>
    </subcellularLocation>
</comment>
<keyword evidence="6" id="KW-1185">Reference proteome</keyword>
<dbReference type="InterPro" id="IPR004875">
    <property type="entry name" value="DDE_SF_endonuclease_dom"/>
</dbReference>
<dbReference type="PANTHER" id="PTHR19303:SF73">
    <property type="entry name" value="PROTEIN PDC2"/>
    <property type="match status" value="1"/>
</dbReference>
<dbReference type="InterPro" id="IPR006600">
    <property type="entry name" value="HTH_CenpB_DNA-bd_dom"/>
</dbReference>
<evidence type="ECO:0000256" key="3">
    <source>
        <dbReference type="ARBA" id="ARBA00023242"/>
    </source>
</evidence>
<evidence type="ECO:0000256" key="1">
    <source>
        <dbReference type="ARBA" id="ARBA00004123"/>
    </source>
</evidence>
<keyword evidence="3" id="KW-0539">Nucleus</keyword>
<dbReference type="InterPro" id="IPR009057">
    <property type="entry name" value="Homeodomain-like_sf"/>
</dbReference>
<dbReference type="GeneTree" id="ENSGT00940000164756"/>
<keyword evidence="2" id="KW-0238">DNA-binding</keyword>
<dbReference type="SUPFAM" id="SSF46689">
    <property type="entry name" value="Homeodomain-like"/>
    <property type="match status" value="2"/>
</dbReference>
<reference evidence="6" key="1">
    <citation type="journal article" date="2006" name="Science">
        <title>Ancient noncoding elements conserved in the human genome.</title>
        <authorList>
            <person name="Venkatesh B."/>
            <person name="Kirkness E.F."/>
            <person name="Loh Y.H."/>
            <person name="Halpern A.L."/>
            <person name="Lee A.P."/>
            <person name="Johnson J."/>
            <person name="Dandona N."/>
            <person name="Viswanathan L.D."/>
            <person name="Tay A."/>
            <person name="Venter J.C."/>
            <person name="Strausberg R.L."/>
            <person name="Brenner S."/>
        </authorList>
    </citation>
    <scope>NUCLEOTIDE SEQUENCE [LARGE SCALE GENOMIC DNA]</scope>
</reference>
<dbReference type="PANTHER" id="PTHR19303">
    <property type="entry name" value="TRANSPOSON"/>
    <property type="match status" value="1"/>
</dbReference>
<evidence type="ECO:0000313" key="6">
    <source>
        <dbReference type="Proteomes" id="UP000314986"/>
    </source>
</evidence>
<name>A0A4W3J6G9_CALMI</name>